<dbReference type="InterPro" id="IPR004401">
    <property type="entry name" value="YbaB/EbfC"/>
</dbReference>
<dbReference type="Proteomes" id="UP000722989">
    <property type="component" value="Unassembled WGS sequence"/>
</dbReference>
<dbReference type="InterPro" id="IPR036894">
    <property type="entry name" value="YbaB-like_sf"/>
</dbReference>
<dbReference type="Gene3D" id="3.30.1310.10">
    <property type="entry name" value="Nucleoid-associated protein YbaB-like domain"/>
    <property type="match status" value="1"/>
</dbReference>
<organism evidence="2 3">
    <name type="scientific">Planosporangium thailandense</name>
    <dbReference type="NCBI Taxonomy" id="765197"/>
    <lineage>
        <taxon>Bacteria</taxon>
        <taxon>Bacillati</taxon>
        <taxon>Actinomycetota</taxon>
        <taxon>Actinomycetes</taxon>
        <taxon>Micromonosporales</taxon>
        <taxon>Micromonosporaceae</taxon>
        <taxon>Planosporangium</taxon>
    </lineage>
</organism>
<dbReference type="RefSeq" id="WP_167926929.1">
    <property type="nucleotide sequence ID" value="NZ_JAATVY010000015.1"/>
</dbReference>
<comment type="caution">
    <text evidence="2">The sequence shown here is derived from an EMBL/GenBank/DDBJ whole genome shotgun (WGS) entry which is preliminary data.</text>
</comment>
<dbReference type="EMBL" id="JAATVY010000015">
    <property type="protein sequence ID" value="NJC72021.1"/>
    <property type="molecule type" value="Genomic_DNA"/>
</dbReference>
<name>A0ABX0Y0Z4_9ACTN</name>
<sequence length="147" mass="16250">MDPSIEQRLSEALAGYRQKRDQFLRMQQQLSTAAATVRSRDRMVSVTVDARGQVTGLRFHTDAYRRMEPAPLAALLMETIAKARGEVREQIRGYVTPLLPRDTSFEQAVSGEIDWAKMFGAVPSGVAPDNPVVPATDPAPVRPGDRD</sequence>
<evidence type="ECO:0000313" key="3">
    <source>
        <dbReference type="Proteomes" id="UP000722989"/>
    </source>
</evidence>
<feature type="region of interest" description="Disordered" evidence="1">
    <location>
        <begin position="125"/>
        <end position="147"/>
    </location>
</feature>
<protein>
    <submittedName>
        <fullName evidence="2">YbaB/EbfC family nucleoid-associated protein</fullName>
    </submittedName>
</protein>
<evidence type="ECO:0000313" key="2">
    <source>
        <dbReference type="EMBL" id="NJC72021.1"/>
    </source>
</evidence>
<keyword evidence="3" id="KW-1185">Reference proteome</keyword>
<dbReference type="Pfam" id="PF02575">
    <property type="entry name" value="YbaB_DNA_bd"/>
    <property type="match status" value="1"/>
</dbReference>
<evidence type="ECO:0000256" key="1">
    <source>
        <dbReference type="SAM" id="MobiDB-lite"/>
    </source>
</evidence>
<gene>
    <name evidence="2" type="ORF">HC031_20205</name>
</gene>
<reference evidence="2 3" key="1">
    <citation type="submission" date="2020-03" db="EMBL/GenBank/DDBJ databases">
        <title>WGS of the type strain of Planosporangium spp.</title>
        <authorList>
            <person name="Thawai C."/>
        </authorList>
    </citation>
    <scope>NUCLEOTIDE SEQUENCE [LARGE SCALE GENOMIC DNA]</scope>
    <source>
        <strain evidence="2 3">TBRC 5610</strain>
    </source>
</reference>
<proteinExistence type="predicted"/>
<dbReference type="SUPFAM" id="SSF82607">
    <property type="entry name" value="YbaB-like"/>
    <property type="match status" value="1"/>
</dbReference>
<accession>A0ABX0Y0Z4</accession>